<dbReference type="Proteomes" id="UP001365128">
    <property type="component" value="Unassembled WGS sequence"/>
</dbReference>
<keyword evidence="1" id="KW-0732">Signal</keyword>
<comment type="caution">
    <text evidence="3">The sequence shown here is derived from an EMBL/GenBank/DDBJ whole genome shotgun (WGS) entry which is preliminary data.</text>
</comment>
<reference evidence="3 4" key="1">
    <citation type="submission" date="2024-04" db="EMBL/GenBank/DDBJ databases">
        <title>Phyllosticta paracitricarpa is synonymous to the EU quarantine fungus P. citricarpa based on phylogenomic analyses.</title>
        <authorList>
            <consortium name="Lawrence Berkeley National Laboratory"/>
            <person name="Van Ingen-Buijs V.A."/>
            <person name="Van Westerhoven A.C."/>
            <person name="Haridas S."/>
            <person name="Skiadas P."/>
            <person name="Martin F."/>
            <person name="Groenewald J.Z."/>
            <person name="Crous P.W."/>
            <person name="Seidl M.F."/>
        </authorList>
    </citation>
    <scope>NUCLEOTIDE SEQUENCE [LARGE SCALE GENOMIC DNA]</scope>
    <source>
        <strain evidence="3 4">CBS 122670</strain>
    </source>
</reference>
<dbReference type="Pfam" id="PF03009">
    <property type="entry name" value="GDPD"/>
    <property type="match status" value="1"/>
</dbReference>
<dbReference type="Gene3D" id="3.20.20.190">
    <property type="entry name" value="Phosphatidylinositol (PI) phosphodiesterase"/>
    <property type="match status" value="1"/>
</dbReference>
<evidence type="ECO:0000313" key="4">
    <source>
        <dbReference type="Proteomes" id="UP001365128"/>
    </source>
</evidence>
<gene>
    <name evidence="3" type="ORF">IWX46DRAFT_578719</name>
</gene>
<keyword evidence="4" id="KW-1185">Reference proteome</keyword>
<dbReference type="InterPro" id="IPR030395">
    <property type="entry name" value="GP_PDE_dom"/>
</dbReference>
<evidence type="ECO:0000313" key="3">
    <source>
        <dbReference type="EMBL" id="KAK7551436.1"/>
    </source>
</evidence>
<dbReference type="SUPFAM" id="SSF51695">
    <property type="entry name" value="PLC-like phosphodiesterases"/>
    <property type="match status" value="1"/>
</dbReference>
<feature type="chain" id="PRO_5045751426" evidence="1">
    <location>
        <begin position="19"/>
        <end position="373"/>
    </location>
</feature>
<dbReference type="PANTHER" id="PTHR46211">
    <property type="entry name" value="GLYCEROPHOSPHORYL DIESTER PHOSPHODIESTERASE"/>
    <property type="match status" value="1"/>
</dbReference>
<feature type="domain" description="GP-PDE" evidence="2">
    <location>
        <begin position="39"/>
        <end position="310"/>
    </location>
</feature>
<dbReference type="EMBL" id="JBBPDW010000006">
    <property type="protein sequence ID" value="KAK7551436.1"/>
    <property type="molecule type" value="Genomic_DNA"/>
</dbReference>
<name>A0ABR1MJS5_9PEZI</name>
<organism evidence="3 4">
    <name type="scientific">Phyllosticta citricarpa</name>
    <dbReference type="NCBI Taxonomy" id="55181"/>
    <lineage>
        <taxon>Eukaryota</taxon>
        <taxon>Fungi</taxon>
        <taxon>Dikarya</taxon>
        <taxon>Ascomycota</taxon>
        <taxon>Pezizomycotina</taxon>
        <taxon>Dothideomycetes</taxon>
        <taxon>Dothideomycetes incertae sedis</taxon>
        <taxon>Botryosphaeriales</taxon>
        <taxon>Phyllostictaceae</taxon>
        <taxon>Phyllosticta</taxon>
    </lineage>
</organism>
<sequence>MLLQNGLIALFFTTVVHGQCQKDPRKIIKAMNGEVAQLRLVFAHRGIQTRTAVENSIEAINEAAKIDVDGVELDVQIAKDGSLWPSHDTRVGRITNYKRRSADTLFDIIKDDPRGPKNPRIRDLDHDQMNGLFLRNKMGEVQKGVHMHSVDYLLTQVKAKYPDLVIVLDVKSADAVQPSAALVQRLGMEDQVVIKFLASWIPPLAVPSATRGVKFIVVVYCNMLDDLVDRGTGPSPEEKVISSLSGYLVFPNYVSMEPPTKNWYVSANKELVIPVGPGGFVDLWMVNRAKRGIGKFHLTNDNKLGTIDSLGHCCVDANSYLATSRYFGSELPDQRFDADVVLRSSDWVTTDAPLAVLGRAMREGYRVQRDTLC</sequence>
<protein>
    <submittedName>
        <fullName evidence="3">PLC-like phosphodiesterase</fullName>
    </submittedName>
</protein>
<feature type="signal peptide" evidence="1">
    <location>
        <begin position="1"/>
        <end position="18"/>
    </location>
</feature>
<dbReference type="PANTHER" id="PTHR46211:SF1">
    <property type="entry name" value="GLYCEROPHOSPHODIESTER PHOSPHODIESTERASE, CYTOPLASMIC"/>
    <property type="match status" value="1"/>
</dbReference>
<proteinExistence type="predicted"/>
<evidence type="ECO:0000256" key="1">
    <source>
        <dbReference type="SAM" id="SignalP"/>
    </source>
</evidence>
<accession>A0ABR1MJS5</accession>
<dbReference type="PROSITE" id="PS51704">
    <property type="entry name" value="GP_PDE"/>
    <property type="match status" value="1"/>
</dbReference>
<evidence type="ECO:0000259" key="2">
    <source>
        <dbReference type="PROSITE" id="PS51704"/>
    </source>
</evidence>
<dbReference type="InterPro" id="IPR017946">
    <property type="entry name" value="PLC-like_Pdiesterase_TIM-brl"/>
</dbReference>